<dbReference type="RefSeq" id="XP_020068675.1">
    <property type="nucleotide sequence ID" value="XM_020217416.1"/>
</dbReference>
<dbReference type="SUPFAM" id="SSF53474">
    <property type="entry name" value="alpha/beta-Hydrolases"/>
    <property type="match status" value="1"/>
</dbReference>
<reference evidence="1 2" key="1">
    <citation type="journal article" date="2016" name="Proc. Natl. Acad. Sci. U.S.A.">
        <title>Comparative genomics of biotechnologically important yeasts.</title>
        <authorList>
            <person name="Riley R."/>
            <person name="Haridas S."/>
            <person name="Wolfe K.H."/>
            <person name="Lopes M.R."/>
            <person name="Hittinger C.T."/>
            <person name="Goeker M."/>
            <person name="Salamov A.A."/>
            <person name="Wisecaver J.H."/>
            <person name="Long T.M."/>
            <person name="Calvey C.H."/>
            <person name="Aerts A.L."/>
            <person name="Barry K.W."/>
            <person name="Choi C."/>
            <person name="Clum A."/>
            <person name="Coughlan A.Y."/>
            <person name="Deshpande S."/>
            <person name="Douglass A.P."/>
            <person name="Hanson S.J."/>
            <person name="Klenk H.-P."/>
            <person name="LaButti K.M."/>
            <person name="Lapidus A."/>
            <person name="Lindquist E.A."/>
            <person name="Lipzen A.M."/>
            <person name="Meier-Kolthoff J.P."/>
            <person name="Ohm R.A."/>
            <person name="Otillar R.P."/>
            <person name="Pangilinan J.L."/>
            <person name="Peng Y."/>
            <person name="Rokas A."/>
            <person name="Rosa C.A."/>
            <person name="Scheuner C."/>
            <person name="Sibirny A.A."/>
            <person name="Slot J.C."/>
            <person name="Stielow J.B."/>
            <person name="Sun H."/>
            <person name="Kurtzman C.P."/>
            <person name="Blackwell M."/>
            <person name="Grigoriev I.V."/>
            <person name="Jeffries T.W."/>
        </authorList>
    </citation>
    <scope>NUCLEOTIDE SEQUENCE [LARGE SCALE GENOMIC DNA]</scope>
    <source>
        <strain evidence="2">ATCC 18201 / CBS 1600 / BCRC 20928 / JCM 3617 / NBRC 0987 / NRRL Y-1542</strain>
    </source>
</reference>
<dbReference type="Pfam" id="PF08538">
    <property type="entry name" value="DUF1749"/>
    <property type="match status" value="1"/>
</dbReference>
<dbReference type="Proteomes" id="UP000094389">
    <property type="component" value="Unassembled WGS sequence"/>
</dbReference>
<evidence type="ECO:0000313" key="2">
    <source>
        <dbReference type="Proteomes" id="UP000094389"/>
    </source>
</evidence>
<gene>
    <name evidence="1" type="ORF">CYBJADRAFT_191785</name>
</gene>
<dbReference type="OMA" id="PPWVNKE"/>
<evidence type="ECO:0000313" key="1">
    <source>
        <dbReference type="EMBL" id="ODV71636.1"/>
    </source>
</evidence>
<sequence>MVVKGQVHRISSNVTAFELGDGGGENALIFIGGLGDGLLTVPYVERLTLPQGWCVYNLLFSSSYTGWGLGSLDRDVEEMALLVQYLKSEKKGKIVLMGHSTGTQDCIHYLLTNGKDVDGVILQASVSDREAMEMSMGHEELGRINEAILKLQEAHGAEYIIPREYSDKFFGAPMTCYRWLSMSLKGGDDDYFSSDLSDEQLRSTFGKVDKPLAFLYSGDDEFVPSTVDKQSLVEHWSSFVPSQYLSKESKVVPGATHNCGSKSKPESFSVLNESVSNFLSSI</sequence>
<accession>A0A1E4RWK7</accession>
<dbReference type="Gene3D" id="3.40.50.1820">
    <property type="entry name" value="alpha/beta hydrolase"/>
    <property type="match status" value="1"/>
</dbReference>
<dbReference type="PANTHER" id="PTHR31591">
    <property type="entry name" value="UPF0613 PROTEIN PB24D3.06C"/>
    <property type="match status" value="1"/>
</dbReference>
<dbReference type="InterPro" id="IPR029058">
    <property type="entry name" value="AB_hydrolase_fold"/>
</dbReference>
<keyword evidence="2" id="KW-1185">Reference proteome</keyword>
<dbReference type="InterPro" id="IPR013744">
    <property type="entry name" value="SidJ"/>
</dbReference>
<dbReference type="EMBL" id="KV453939">
    <property type="protein sequence ID" value="ODV71636.1"/>
    <property type="molecule type" value="Genomic_DNA"/>
</dbReference>
<dbReference type="OrthoDB" id="10034502at2759"/>
<dbReference type="AlphaFoldDB" id="A0A1E4RWK7"/>
<dbReference type="GeneID" id="30991812"/>
<name>A0A1E4RWK7_CYBJN</name>
<organism evidence="1 2">
    <name type="scientific">Cyberlindnera jadinii (strain ATCC 18201 / CBS 1600 / BCRC 20928 / JCM 3617 / NBRC 0987 / NRRL Y-1542)</name>
    <name type="common">Torula yeast</name>
    <name type="synonym">Candida utilis</name>
    <dbReference type="NCBI Taxonomy" id="983966"/>
    <lineage>
        <taxon>Eukaryota</taxon>
        <taxon>Fungi</taxon>
        <taxon>Dikarya</taxon>
        <taxon>Ascomycota</taxon>
        <taxon>Saccharomycotina</taxon>
        <taxon>Saccharomycetes</taxon>
        <taxon>Phaffomycetales</taxon>
        <taxon>Phaffomycetaceae</taxon>
        <taxon>Cyberlindnera</taxon>
    </lineage>
</organism>
<proteinExistence type="predicted"/>
<protein>
    <submittedName>
        <fullName evidence="1">DUF1749-domain-containing protein</fullName>
    </submittedName>
</protein>
<dbReference type="PANTHER" id="PTHR31591:SF1">
    <property type="entry name" value="UPF0613 PROTEIN PB24D3.06C"/>
    <property type="match status" value="1"/>
</dbReference>